<dbReference type="OrthoDB" id="1103324at2759"/>
<dbReference type="PROSITE" id="PS00086">
    <property type="entry name" value="CYTOCHROME_P450"/>
    <property type="match status" value="1"/>
</dbReference>
<dbReference type="PRINTS" id="PR00463">
    <property type="entry name" value="EP450I"/>
</dbReference>
<keyword evidence="9" id="KW-1185">Reference proteome</keyword>
<gene>
    <name evidence="8" type="ORF">BOTNAR_1794g00010</name>
</gene>
<dbReference type="SUPFAM" id="SSF48264">
    <property type="entry name" value="Cytochrome P450"/>
    <property type="match status" value="1"/>
</dbReference>
<name>A0A4Z1HF14_9HELO</name>
<evidence type="ECO:0000256" key="7">
    <source>
        <dbReference type="RuleBase" id="RU000461"/>
    </source>
</evidence>
<keyword evidence="4 6" id="KW-0408">Iron</keyword>
<dbReference type="InterPro" id="IPR050364">
    <property type="entry name" value="Cytochrome_P450_fung"/>
</dbReference>
<reference evidence="8 9" key="1">
    <citation type="submission" date="2017-12" db="EMBL/GenBank/DDBJ databases">
        <title>Comparative genomics of Botrytis spp.</title>
        <authorList>
            <person name="Valero-Jimenez C.A."/>
            <person name="Tapia P."/>
            <person name="Veloso J."/>
            <person name="Silva-Moreno E."/>
            <person name="Staats M."/>
            <person name="Valdes J.H."/>
            <person name="Van Kan J.A.L."/>
        </authorList>
    </citation>
    <scope>NUCLEOTIDE SEQUENCE [LARGE SCALE GENOMIC DNA]</scope>
    <source>
        <strain evidence="8 9">MUCL2120</strain>
    </source>
</reference>
<evidence type="ECO:0000256" key="4">
    <source>
        <dbReference type="ARBA" id="ARBA00023004"/>
    </source>
</evidence>
<protein>
    <recommendedName>
        <fullName evidence="10">Cytochrome P450</fullName>
    </recommendedName>
</protein>
<feature type="binding site" description="axial binding residue" evidence="6">
    <location>
        <position position="451"/>
    </location>
    <ligand>
        <name>heme</name>
        <dbReference type="ChEBI" id="CHEBI:30413"/>
    </ligand>
    <ligandPart>
        <name>Fe</name>
        <dbReference type="ChEBI" id="CHEBI:18248"/>
    </ligandPart>
</feature>
<proteinExistence type="inferred from homology"/>
<comment type="cofactor">
    <cofactor evidence="6">
        <name>heme</name>
        <dbReference type="ChEBI" id="CHEBI:30413"/>
    </cofactor>
</comment>
<comment type="caution">
    <text evidence="8">The sequence shown here is derived from an EMBL/GenBank/DDBJ whole genome shotgun (WGS) entry which is preliminary data.</text>
</comment>
<evidence type="ECO:0000313" key="9">
    <source>
        <dbReference type="Proteomes" id="UP000297452"/>
    </source>
</evidence>
<evidence type="ECO:0008006" key="10">
    <source>
        <dbReference type="Google" id="ProtNLM"/>
    </source>
</evidence>
<dbReference type="Pfam" id="PF00067">
    <property type="entry name" value="p450"/>
    <property type="match status" value="1"/>
</dbReference>
<keyword evidence="2 6" id="KW-0479">Metal-binding</keyword>
<dbReference type="CDD" id="cd11065">
    <property type="entry name" value="CYP64-like"/>
    <property type="match status" value="1"/>
</dbReference>
<sequence>MAIGLLLNGLEVLSGRPIPLVVLLSIISLILWSSIFSTSSKKKYSLPNLVPGLPIIGNTHQLPGEDFCLHVEQLAKSYGGKMFTLKIGNKFWVFLNNIRDVNELLEKRAAKSSSRIDFPMAQGLMSNHKRMLLMPYGDLWRRERKVVHSILNVNQQNLFQTFQDVESKALLYNYLQDQACWWKAHGSFSASVIMSVIFGRRAAIGDENMEAALKCSEQFEHYLEPGRAVVDVLPFLMKIPWLKNLQPWRWYGDALYRQTIGVYRKEMDDLRERMRLGTQKPCFMSELLDSKQHAQFSEEELLFIGGTMIEAGTGSTRLSLHQCVAAAVACPDWPVRVRAQLDQVCGANAERLPDFKDAINLPLVKAAVKESFRWKPTVAETGVPHTMSEDDSYMGFTIPSGSVIVYNHWTIANSSSEYEQPDRFWPERFLNDDLDKPTKGHLGFGTGRRVCVGYNVGAGNMFIALARLLYCFEFEPVPGAPIDLSSPRLIRGTIEKAGFEVKIKVRSEAHRQLIERECRDAALQL</sequence>
<keyword evidence="6 7" id="KW-0349">Heme</keyword>
<dbReference type="InterPro" id="IPR017972">
    <property type="entry name" value="Cyt_P450_CS"/>
</dbReference>
<dbReference type="PANTHER" id="PTHR46300:SF12">
    <property type="entry name" value="P450, PUTATIVE (EUROFUNG)-RELATED"/>
    <property type="match status" value="1"/>
</dbReference>
<keyword evidence="5" id="KW-0843">Virulence</keyword>
<keyword evidence="7" id="KW-0503">Monooxygenase</keyword>
<dbReference type="GO" id="GO:0020037">
    <property type="term" value="F:heme binding"/>
    <property type="evidence" value="ECO:0007669"/>
    <property type="project" value="InterPro"/>
</dbReference>
<evidence type="ECO:0000313" key="8">
    <source>
        <dbReference type="EMBL" id="TGO43597.1"/>
    </source>
</evidence>
<evidence type="ECO:0000256" key="6">
    <source>
        <dbReference type="PIRSR" id="PIRSR602401-1"/>
    </source>
</evidence>
<comment type="similarity">
    <text evidence="1 7">Belongs to the cytochrome P450 family.</text>
</comment>
<dbReference type="EMBL" id="PQXJ01001787">
    <property type="protein sequence ID" value="TGO43597.1"/>
    <property type="molecule type" value="Genomic_DNA"/>
</dbReference>
<keyword evidence="3 7" id="KW-0560">Oxidoreductase</keyword>
<dbReference type="GO" id="GO:0016705">
    <property type="term" value="F:oxidoreductase activity, acting on paired donors, with incorporation or reduction of molecular oxygen"/>
    <property type="evidence" value="ECO:0007669"/>
    <property type="project" value="InterPro"/>
</dbReference>
<dbReference type="GO" id="GO:0005506">
    <property type="term" value="F:iron ion binding"/>
    <property type="evidence" value="ECO:0007669"/>
    <property type="project" value="InterPro"/>
</dbReference>
<dbReference type="AlphaFoldDB" id="A0A4Z1HF14"/>
<dbReference type="InterPro" id="IPR002401">
    <property type="entry name" value="Cyt_P450_E_grp-I"/>
</dbReference>
<dbReference type="Proteomes" id="UP000297452">
    <property type="component" value="Unassembled WGS sequence"/>
</dbReference>
<dbReference type="GO" id="GO:0004497">
    <property type="term" value="F:monooxygenase activity"/>
    <property type="evidence" value="ECO:0007669"/>
    <property type="project" value="UniProtKB-KW"/>
</dbReference>
<organism evidence="8 9">
    <name type="scientific">Botryotinia narcissicola</name>
    <dbReference type="NCBI Taxonomy" id="278944"/>
    <lineage>
        <taxon>Eukaryota</taxon>
        <taxon>Fungi</taxon>
        <taxon>Dikarya</taxon>
        <taxon>Ascomycota</taxon>
        <taxon>Pezizomycotina</taxon>
        <taxon>Leotiomycetes</taxon>
        <taxon>Helotiales</taxon>
        <taxon>Sclerotiniaceae</taxon>
        <taxon>Botryotinia</taxon>
    </lineage>
</organism>
<dbReference type="InterPro" id="IPR036396">
    <property type="entry name" value="Cyt_P450_sf"/>
</dbReference>
<dbReference type="Gene3D" id="1.10.630.10">
    <property type="entry name" value="Cytochrome P450"/>
    <property type="match status" value="1"/>
</dbReference>
<evidence type="ECO:0000256" key="1">
    <source>
        <dbReference type="ARBA" id="ARBA00010617"/>
    </source>
</evidence>
<accession>A0A4Z1HF14</accession>
<evidence type="ECO:0000256" key="5">
    <source>
        <dbReference type="ARBA" id="ARBA00023026"/>
    </source>
</evidence>
<dbReference type="InterPro" id="IPR001128">
    <property type="entry name" value="Cyt_P450"/>
</dbReference>
<evidence type="ECO:0000256" key="2">
    <source>
        <dbReference type="ARBA" id="ARBA00022723"/>
    </source>
</evidence>
<dbReference type="PANTHER" id="PTHR46300">
    <property type="entry name" value="P450, PUTATIVE (EUROFUNG)-RELATED-RELATED"/>
    <property type="match status" value="1"/>
</dbReference>
<dbReference type="STRING" id="278944.A0A4Z1HF14"/>
<evidence type="ECO:0000256" key="3">
    <source>
        <dbReference type="ARBA" id="ARBA00023002"/>
    </source>
</evidence>